<dbReference type="Proteomes" id="UP001575622">
    <property type="component" value="Unassembled WGS sequence"/>
</dbReference>
<sequence length="126" mass="14455">MCRYAMYGPYKNIYACFSCRKVFKQTSDYELSKIEVANRQYKCPQCGEVMNNMGHDFQAPKQKDIKQWKKVETLYAHGFSYHSCGCGGPGYRPAKLNEVEAFLEANQTFKTEGEVLLRKLSVKAQG</sequence>
<protein>
    <submittedName>
        <fullName evidence="1">Uncharacterized protein</fullName>
    </submittedName>
</protein>
<name>A0ABV4USW2_9BACL</name>
<dbReference type="EMBL" id="JBHDLN010000001">
    <property type="protein sequence ID" value="MFB0840922.1"/>
    <property type="molecule type" value="Genomic_DNA"/>
</dbReference>
<comment type="caution">
    <text evidence="1">The sequence shown here is derived from an EMBL/GenBank/DDBJ whole genome shotgun (WGS) entry which is preliminary data.</text>
</comment>
<reference evidence="1 2" key="1">
    <citation type="submission" date="2024-09" db="EMBL/GenBank/DDBJ databases">
        <authorList>
            <person name="Makale K.P.P."/>
            <person name="Makhzoum A."/>
            <person name="Rantong G."/>
            <person name="Rahube T.O."/>
        </authorList>
    </citation>
    <scope>NUCLEOTIDE SEQUENCE [LARGE SCALE GENOMIC DNA]</scope>
    <source>
        <strain evidence="1 2">KM_D13</strain>
    </source>
</reference>
<keyword evidence="2" id="KW-1185">Reference proteome</keyword>
<organism evidence="1 2">
    <name type="scientific">Paenibacillus oleatilyticus</name>
    <dbReference type="NCBI Taxonomy" id="2594886"/>
    <lineage>
        <taxon>Bacteria</taxon>
        <taxon>Bacillati</taxon>
        <taxon>Bacillota</taxon>
        <taxon>Bacilli</taxon>
        <taxon>Bacillales</taxon>
        <taxon>Paenibacillaceae</taxon>
        <taxon>Paenibacillus</taxon>
    </lineage>
</organism>
<evidence type="ECO:0000313" key="1">
    <source>
        <dbReference type="EMBL" id="MFB0840922.1"/>
    </source>
</evidence>
<accession>A0ABV4USW2</accession>
<proteinExistence type="predicted"/>
<evidence type="ECO:0000313" key="2">
    <source>
        <dbReference type="Proteomes" id="UP001575622"/>
    </source>
</evidence>
<gene>
    <name evidence="1" type="ORF">ACEU3E_01950</name>
</gene>
<dbReference type="RefSeq" id="WP_373948237.1">
    <property type="nucleotide sequence ID" value="NZ_JBHDLN010000001.1"/>
</dbReference>